<proteinExistence type="predicted"/>
<feature type="region of interest" description="Disordered" evidence="2">
    <location>
        <begin position="157"/>
        <end position="193"/>
    </location>
</feature>
<feature type="compositionally biased region" description="Polar residues" evidence="2">
    <location>
        <begin position="259"/>
        <end position="270"/>
    </location>
</feature>
<keyword evidence="1" id="KW-0804">Transcription</keyword>
<evidence type="ECO:0000256" key="1">
    <source>
        <dbReference type="ARBA" id="ARBA00023163"/>
    </source>
</evidence>
<dbReference type="PROSITE" id="PS51913">
    <property type="entry name" value="HTH_HARE"/>
    <property type="match status" value="1"/>
</dbReference>
<gene>
    <name evidence="4" type="ORF">CYMTET_5566</name>
</gene>
<name>A0AAE0GZ53_9CHLO</name>
<dbReference type="Pfam" id="PF05066">
    <property type="entry name" value="HARE-HTH"/>
    <property type="match status" value="1"/>
</dbReference>
<feature type="region of interest" description="Disordered" evidence="2">
    <location>
        <begin position="217"/>
        <end position="236"/>
    </location>
</feature>
<feature type="compositionally biased region" description="Polar residues" evidence="2">
    <location>
        <begin position="178"/>
        <end position="189"/>
    </location>
</feature>
<feature type="compositionally biased region" description="Basic and acidic residues" evidence="2">
    <location>
        <begin position="157"/>
        <end position="168"/>
    </location>
</feature>
<accession>A0AAE0GZ53</accession>
<evidence type="ECO:0000313" key="5">
    <source>
        <dbReference type="Proteomes" id="UP001190700"/>
    </source>
</evidence>
<organism evidence="4 5">
    <name type="scientific">Cymbomonas tetramitiformis</name>
    <dbReference type="NCBI Taxonomy" id="36881"/>
    <lineage>
        <taxon>Eukaryota</taxon>
        <taxon>Viridiplantae</taxon>
        <taxon>Chlorophyta</taxon>
        <taxon>Pyramimonadophyceae</taxon>
        <taxon>Pyramimonadales</taxon>
        <taxon>Pyramimonadaceae</taxon>
        <taxon>Cymbomonas</taxon>
    </lineage>
</organism>
<evidence type="ECO:0000259" key="3">
    <source>
        <dbReference type="PROSITE" id="PS51913"/>
    </source>
</evidence>
<evidence type="ECO:0000313" key="4">
    <source>
        <dbReference type="EMBL" id="KAK3286902.1"/>
    </source>
</evidence>
<feature type="region of interest" description="Disordered" evidence="2">
    <location>
        <begin position="242"/>
        <end position="287"/>
    </location>
</feature>
<reference evidence="4 5" key="1">
    <citation type="journal article" date="2015" name="Genome Biol. Evol.">
        <title>Comparative Genomics of a Bacterivorous Green Alga Reveals Evolutionary Causalities and Consequences of Phago-Mixotrophic Mode of Nutrition.</title>
        <authorList>
            <person name="Burns J.A."/>
            <person name="Paasch A."/>
            <person name="Narechania A."/>
            <person name="Kim E."/>
        </authorList>
    </citation>
    <scope>NUCLEOTIDE SEQUENCE [LARGE SCALE GENOMIC DNA]</scope>
    <source>
        <strain evidence="4 5">PLY_AMNH</strain>
    </source>
</reference>
<feature type="compositionally biased region" description="Polar residues" evidence="2">
    <location>
        <begin position="221"/>
        <end position="230"/>
    </location>
</feature>
<protein>
    <recommendedName>
        <fullName evidence="3">HTH HARE-type domain-containing protein</fullName>
    </recommendedName>
</protein>
<comment type="caution">
    <text evidence="4">The sequence shown here is derived from an EMBL/GenBank/DDBJ whole genome shotgun (WGS) entry which is preliminary data.</text>
</comment>
<dbReference type="AlphaFoldDB" id="A0AAE0GZ53"/>
<keyword evidence="5" id="KW-1185">Reference proteome</keyword>
<dbReference type="EMBL" id="LGRX02001098">
    <property type="protein sequence ID" value="KAK3286902.1"/>
    <property type="molecule type" value="Genomic_DNA"/>
</dbReference>
<dbReference type="InterPro" id="IPR007759">
    <property type="entry name" value="Asxl_HARE-HTH"/>
</dbReference>
<evidence type="ECO:0000256" key="2">
    <source>
        <dbReference type="SAM" id="MobiDB-lite"/>
    </source>
</evidence>
<feature type="domain" description="HTH HARE-type" evidence="3">
    <location>
        <begin position="13"/>
        <end position="91"/>
    </location>
</feature>
<sequence length="399" mass="43796">MRPLSKGKESSGGIFKQAAVQVLEVEKTFLNAKEITRLALKHGYIKPTGDKPLTGKTPDNTMTSALYTDKKSGQRALFIRGGPGRFGLQKWKSDPVLAKVVEKELKEFKENSSPEVQRKTKSVKETFQTVPLKEREQPMTPSKSPVHHGISTRFSCRTKEADDFEGGKGKMPMDTSEEQPQSNNYNSWASVKEDSSSTLHTPLLHLLETAERIIQTDECELSSSPASPATTEELPSATMACDEDEACTPSSYKPAEEAPSNSVVTASSESQGEKKRSVSNDISGKLTSQDLSPVSSFLHSSGDFQEELAHILHTDSALEDLLVSQLETYDTSDPVRLAKLWLAYGEICGYKGNREKAASAQAKAWQVFGAVNSSMIDFCALKFHVTDHLSLQDGGEEVW</sequence>
<dbReference type="Proteomes" id="UP001190700">
    <property type="component" value="Unassembled WGS sequence"/>
</dbReference>
<dbReference type="GO" id="GO:0006355">
    <property type="term" value="P:regulation of DNA-templated transcription"/>
    <property type="evidence" value="ECO:0007669"/>
    <property type="project" value="InterPro"/>
</dbReference>